<dbReference type="InParanoid" id="K4A1Q0"/>
<evidence type="ECO:0000256" key="3">
    <source>
        <dbReference type="ARBA" id="ARBA00022801"/>
    </source>
</evidence>
<dbReference type="AlphaFoldDB" id="K4A1Q0"/>
<dbReference type="PANTHER" id="PTHR34835:SF60">
    <property type="entry name" value="OS10G0490300 PROTEIN"/>
    <property type="match status" value="1"/>
</dbReference>
<dbReference type="SUPFAM" id="SSF54001">
    <property type="entry name" value="Cysteine proteinases"/>
    <property type="match status" value="1"/>
</dbReference>
<evidence type="ECO:0000256" key="2">
    <source>
        <dbReference type="ARBA" id="ARBA00022670"/>
    </source>
</evidence>
<dbReference type="Gene3D" id="3.40.395.10">
    <property type="entry name" value="Adenoviral Proteinase, Chain A"/>
    <property type="match status" value="1"/>
</dbReference>
<evidence type="ECO:0000313" key="7">
    <source>
        <dbReference type="Proteomes" id="UP000004995"/>
    </source>
</evidence>
<keyword evidence="7" id="KW-1185">Reference proteome</keyword>
<evidence type="ECO:0000256" key="1">
    <source>
        <dbReference type="ARBA" id="ARBA00005234"/>
    </source>
</evidence>
<dbReference type="STRING" id="4555.K4A1Q0"/>
<dbReference type="eggNOG" id="KOG0778">
    <property type="taxonomic scope" value="Eukaryota"/>
</dbReference>
<sequence>MTRKCSSRAADVSNAEFEDPNFDDVQCSQPRSFDSDSPDVVSNNEDKSNSKRSKVIKNSDDGFTRFSAAAFSNVIDCLTPHQRAVTEGYGFGSLLLFSKCSVISLTKESVNLVLGLPLGPKPFPAGSSDGKTIVLSKFGKEHLPQVTFFANKIIKQAEMSDEDISVCFMVVSLSTFLCSNTSLIPSQKYFSVFEDIDNAKDYDWCGLVLCWLLDRVKVFNSVNSGVGSSKYRQCLGGCIYYLAVMYLDHIDFRQRQVKADIPRISVWKDSMIQFYSNLDKKSLGVYGHRPLLDYDSTYYAQYRVFRSAEVDVTLDEDFCKQLEEVAGCTIPHSLKVKISVLVQKHCLMSGLSINLDLTSLGNVPDDLKRLFTKILNYASNVSARTKDLVVELMKAIAETERNDSEDRVPSPSHSDPGGGSPSNPPPSSFRDPPDPPPEGPSSGKSTDVGKVFRIFLPSPQFKSADVGKGRMLYLHCTLHLSESRHVWQMKCNLEESFDQIPLTHKDSVQKPVFDLLKFARSSHQQSKSVTINHSNSGDKNDIHIVNDYVPDSVSPLRSRHRNSYKSPQDYITMQSLCFTQDDYPCITPNLSKKTPIFASVRSSAKKDAYVVSQKNVQSSPDIQIVGSRTLAENVHDMAQKADALYNGNSNNLKSSMKTPSVREFHFSDFKGRNSSTGGKDPIRGPRRLVVPSRFLADEFITQKNKYRVSKFEIDNYKAIYYLASSSSSSENAVLFGGVRCMFWSLGEYLKSGGCVNNFVIAAFCYHLFCKPKGQPNDSKRHYFSSNISLYFSIFYDDHWFLFIVDIKDSKFVFLDSYYTENDEYHVYVKEQMIPLFVFWWNKFVCVSKTFEEYELLYPRIPRQVDSGVFVMIFLEYWESPRSLLANLFEEKDIPNIRIKIANDLVFSHKNSGNKDLVITFGHK</sequence>
<dbReference type="Gramene" id="KQL24705">
    <property type="protein sequence ID" value="KQL24705"/>
    <property type="gene ID" value="SETIT_032794mg"/>
</dbReference>
<keyword evidence="2" id="KW-0645">Protease</keyword>
<dbReference type="Proteomes" id="UP000004995">
    <property type="component" value="Unassembled WGS sequence"/>
</dbReference>
<feature type="region of interest" description="Disordered" evidence="4">
    <location>
        <begin position="1"/>
        <end position="54"/>
    </location>
</feature>
<reference evidence="6" key="2">
    <citation type="submission" date="2018-08" db="UniProtKB">
        <authorList>
            <consortium name="EnsemblPlants"/>
        </authorList>
    </citation>
    <scope>IDENTIFICATION</scope>
    <source>
        <strain evidence="6">Yugu1</strain>
    </source>
</reference>
<dbReference type="PANTHER" id="PTHR34835">
    <property type="entry name" value="OS07G0283600 PROTEIN-RELATED"/>
    <property type="match status" value="1"/>
</dbReference>
<dbReference type="FunCoup" id="K4A1Q0">
    <property type="interactions" value="11"/>
</dbReference>
<dbReference type="HOGENOM" id="CLU_007688_0_0_1"/>
<accession>K4A1Q0</accession>
<dbReference type="OMA" id="ICCLAHT"/>
<dbReference type="EMBL" id="AGNK02001115">
    <property type="status" value="NOT_ANNOTATED_CDS"/>
    <property type="molecule type" value="Genomic_DNA"/>
</dbReference>
<evidence type="ECO:0000256" key="4">
    <source>
        <dbReference type="SAM" id="MobiDB-lite"/>
    </source>
</evidence>
<organism evidence="6 7">
    <name type="scientific">Setaria italica</name>
    <name type="common">Foxtail millet</name>
    <name type="synonym">Panicum italicum</name>
    <dbReference type="NCBI Taxonomy" id="4555"/>
    <lineage>
        <taxon>Eukaryota</taxon>
        <taxon>Viridiplantae</taxon>
        <taxon>Streptophyta</taxon>
        <taxon>Embryophyta</taxon>
        <taxon>Tracheophyta</taxon>
        <taxon>Spermatophyta</taxon>
        <taxon>Magnoliopsida</taxon>
        <taxon>Liliopsida</taxon>
        <taxon>Poales</taxon>
        <taxon>Poaceae</taxon>
        <taxon>PACMAD clade</taxon>
        <taxon>Panicoideae</taxon>
        <taxon>Panicodae</taxon>
        <taxon>Paniceae</taxon>
        <taxon>Cenchrinae</taxon>
        <taxon>Setaria</taxon>
    </lineage>
</organism>
<dbReference type="InterPro" id="IPR003653">
    <property type="entry name" value="Peptidase_C48_C"/>
</dbReference>
<name>K4A1Q0_SETIT</name>
<keyword evidence="3" id="KW-0378">Hydrolase</keyword>
<reference evidence="7" key="1">
    <citation type="journal article" date="2012" name="Nat. Biotechnol.">
        <title>Reference genome sequence of the model plant Setaria.</title>
        <authorList>
            <person name="Bennetzen J.L."/>
            <person name="Schmutz J."/>
            <person name="Wang H."/>
            <person name="Percifield R."/>
            <person name="Hawkins J."/>
            <person name="Pontaroli A.C."/>
            <person name="Estep M."/>
            <person name="Feng L."/>
            <person name="Vaughn J.N."/>
            <person name="Grimwood J."/>
            <person name="Jenkins J."/>
            <person name="Barry K."/>
            <person name="Lindquist E."/>
            <person name="Hellsten U."/>
            <person name="Deshpande S."/>
            <person name="Wang X."/>
            <person name="Wu X."/>
            <person name="Mitros T."/>
            <person name="Triplett J."/>
            <person name="Yang X."/>
            <person name="Ye C.Y."/>
            <person name="Mauro-Herrera M."/>
            <person name="Wang L."/>
            <person name="Li P."/>
            <person name="Sharma M."/>
            <person name="Sharma R."/>
            <person name="Ronald P.C."/>
            <person name="Panaud O."/>
            <person name="Kellogg E.A."/>
            <person name="Brutnell T.P."/>
            <person name="Doust A.N."/>
            <person name="Tuskan G.A."/>
            <person name="Rokhsar D."/>
            <person name="Devos K.M."/>
        </authorList>
    </citation>
    <scope>NUCLEOTIDE SEQUENCE [LARGE SCALE GENOMIC DNA]</scope>
    <source>
        <strain evidence="7">cv. Yugu1</strain>
    </source>
</reference>
<feature type="region of interest" description="Disordered" evidence="4">
    <location>
        <begin position="400"/>
        <end position="446"/>
    </location>
</feature>
<dbReference type="EnsemblPlants" id="KQL24705">
    <property type="protein sequence ID" value="KQL24705"/>
    <property type="gene ID" value="SETIT_032794mg"/>
</dbReference>
<dbReference type="InterPro" id="IPR038765">
    <property type="entry name" value="Papain-like_cys_pep_sf"/>
</dbReference>
<dbReference type="GO" id="GO:0008234">
    <property type="term" value="F:cysteine-type peptidase activity"/>
    <property type="evidence" value="ECO:0007669"/>
    <property type="project" value="InterPro"/>
</dbReference>
<evidence type="ECO:0000259" key="5">
    <source>
        <dbReference type="Pfam" id="PF02902"/>
    </source>
</evidence>
<dbReference type="Pfam" id="PF02902">
    <property type="entry name" value="Peptidase_C48"/>
    <property type="match status" value="1"/>
</dbReference>
<feature type="domain" description="Ubiquitin-like protease family profile" evidence="5">
    <location>
        <begin position="788"/>
        <end position="903"/>
    </location>
</feature>
<dbReference type="GO" id="GO:0006508">
    <property type="term" value="P:proteolysis"/>
    <property type="evidence" value="ECO:0007669"/>
    <property type="project" value="UniProtKB-KW"/>
</dbReference>
<evidence type="ECO:0000313" key="6">
    <source>
        <dbReference type="EnsemblPlants" id="KQL24705"/>
    </source>
</evidence>
<proteinExistence type="inferred from homology"/>
<comment type="similarity">
    <text evidence="1">Belongs to the peptidase C48 family.</text>
</comment>
<protein>
    <recommendedName>
        <fullName evidence="5">Ubiquitin-like protease family profile domain-containing protein</fullName>
    </recommendedName>
</protein>